<feature type="region of interest" description="Disordered" evidence="7">
    <location>
        <begin position="166"/>
        <end position="265"/>
    </location>
</feature>
<feature type="compositionally biased region" description="Low complexity" evidence="7">
    <location>
        <begin position="208"/>
        <end position="236"/>
    </location>
</feature>
<feature type="compositionally biased region" description="Basic and acidic residues" evidence="7">
    <location>
        <begin position="432"/>
        <end position="452"/>
    </location>
</feature>
<evidence type="ECO:0000256" key="1">
    <source>
        <dbReference type="ARBA" id="ARBA00022527"/>
    </source>
</evidence>
<feature type="compositionally biased region" description="Polar residues" evidence="7">
    <location>
        <begin position="196"/>
        <end position="207"/>
    </location>
</feature>
<evidence type="ECO:0000256" key="5">
    <source>
        <dbReference type="ARBA" id="ARBA00022840"/>
    </source>
</evidence>
<keyword evidence="3 6" id="KW-0547">Nucleotide-binding</keyword>
<feature type="compositionally biased region" description="Basic and acidic residues" evidence="7">
    <location>
        <begin position="9"/>
        <end position="19"/>
    </location>
</feature>
<dbReference type="InterPro" id="IPR000719">
    <property type="entry name" value="Prot_kinase_dom"/>
</dbReference>
<keyword evidence="4" id="KW-0418">Kinase</keyword>
<evidence type="ECO:0000256" key="3">
    <source>
        <dbReference type="ARBA" id="ARBA00022741"/>
    </source>
</evidence>
<dbReference type="GO" id="GO:0005524">
    <property type="term" value="F:ATP binding"/>
    <property type="evidence" value="ECO:0007669"/>
    <property type="project" value="UniProtKB-UniRule"/>
</dbReference>
<feature type="compositionally biased region" description="Basic and acidic residues" evidence="7">
    <location>
        <begin position="133"/>
        <end position="149"/>
    </location>
</feature>
<dbReference type="OrthoDB" id="20524at2759"/>
<gene>
    <name evidence="9" type="ORF">INT44_006241</name>
</gene>
<evidence type="ECO:0000256" key="7">
    <source>
        <dbReference type="SAM" id="MobiDB-lite"/>
    </source>
</evidence>
<dbReference type="PROSITE" id="PS00107">
    <property type="entry name" value="PROTEIN_KINASE_ATP"/>
    <property type="match status" value="1"/>
</dbReference>
<evidence type="ECO:0000256" key="6">
    <source>
        <dbReference type="PROSITE-ProRule" id="PRU10141"/>
    </source>
</evidence>
<dbReference type="Gene3D" id="3.30.200.20">
    <property type="entry name" value="Phosphorylase Kinase, domain 1"/>
    <property type="match status" value="1"/>
</dbReference>
<dbReference type="GO" id="GO:0000776">
    <property type="term" value="C:kinetochore"/>
    <property type="evidence" value="ECO:0007669"/>
    <property type="project" value="TreeGrafter"/>
</dbReference>
<evidence type="ECO:0000256" key="4">
    <source>
        <dbReference type="ARBA" id="ARBA00022777"/>
    </source>
</evidence>
<feature type="region of interest" description="Disordered" evidence="7">
    <location>
        <begin position="102"/>
        <end position="154"/>
    </location>
</feature>
<dbReference type="CDD" id="cd14131">
    <property type="entry name" value="PKc_Mps1"/>
    <property type="match status" value="1"/>
</dbReference>
<feature type="compositionally biased region" description="Basic and acidic residues" evidence="7">
    <location>
        <begin position="179"/>
        <end position="195"/>
    </location>
</feature>
<name>A0A8H7PT42_9FUNG</name>
<dbReference type="PROSITE" id="PS00108">
    <property type="entry name" value="PROTEIN_KINASE_ST"/>
    <property type="match status" value="1"/>
</dbReference>
<dbReference type="AlphaFoldDB" id="A0A8H7PT42"/>
<dbReference type="GO" id="GO:0007094">
    <property type="term" value="P:mitotic spindle assembly checkpoint signaling"/>
    <property type="evidence" value="ECO:0007669"/>
    <property type="project" value="TreeGrafter"/>
</dbReference>
<dbReference type="Gene3D" id="1.10.510.10">
    <property type="entry name" value="Transferase(Phosphotransferase) domain 1"/>
    <property type="match status" value="1"/>
</dbReference>
<dbReference type="EMBL" id="JAEPRA010000010">
    <property type="protein sequence ID" value="KAG2179395.1"/>
    <property type="molecule type" value="Genomic_DNA"/>
</dbReference>
<dbReference type="InterPro" id="IPR011009">
    <property type="entry name" value="Kinase-like_dom_sf"/>
</dbReference>
<feature type="compositionally biased region" description="Polar residues" evidence="7">
    <location>
        <begin position="344"/>
        <end position="360"/>
    </location>
</feature>
<keyword evidence="5 6" id="KW-0067">ATP-binding</keyword>
<proteinExistence type="predicted"/>
<dbReference type="FunFam" id="3.30.200.20:FF:000131">
    <property type="entry name" value="Dual specificity protein kinase TTK"/>
    <property type="match status" value="1"/>
</dbReference>
<dbReference type="Proteomes" id="UP000612746">
    <property type="component" value="Unassembled WGS sequence"/>
</dbReference>
<evidence type="ECO:0000313" key="10">
    <source>
        <dbReference type="Proteomes" id="UP000612746"/>
    </source>
</evidence>
<feature type="domain" description="Protein kinase" evidence="8">
    <location>
        <begin position="497"/>
        <end position="797"/>
    </location>
</feature>
<protein>
    <recommendedName>
        <fullName evidence="8">Protein kinase domain-containing protein</fullName>
    </recommendedName>
</protein>
<feature type="non-terminal residue" evidence="9">
    <location>
        <position position="1"/>
    </location>
</feature>
<evidence type="ECO:0000313" key="9">
    <source>
        <dbReference type="EMBL" id="KAG2179395.1"/>
    </source>
</evidence>
<dbReference type="PANTHER" id="PTHR22974">
    <property type="entry name" value="MIXED LINEAGE PROTEIN KINASE"/>
    <property type="match status" value="1"/>
</dbReference>
<dbReference type="GO" id="GO:0098813">
    <property type="term" value="P:nuclear chromosome segregation"/>
    <property type="evidence" value="ECO:0007669"/>
    <property type="project" value="UniProtKB-ARBA"/>
</dbReference>
<dbReference type="PROSITE" id="PS50011">
    <property type="entry name" value="PROTEIN_KINASE_DOM"/>
    <property type="match status" value="1"/>
</dbReference>
<sequence length="830" mass="93731">MALASTTDGNDHDTIHSADSDDGGMHTPQHHMNPIQDYLNSSPLDHGPPELSTISEQYGDPSSPSQRASAVRNQQNVRVITIFIVIVTITKTATSDINLITPISKHPPKPTSSSHKSVTRRLRLSASLGPAERLVKKDDNSPSHREDARASPSAVDIYKPWNRHSLDNLPPPLDPLETEIARSEPPRYVNTERAKQSAQSKLSTVNNSPDSSSPSERAISSSSSTETTPESKSSPQPRKRIRTGMDDRAPSASSNGYHSAPSQNIIPKYLPEKVTDRSALKDIIKSGKMDIPKLEDLRKQSIATTSYATISIPTHLDTMYTRHNSPDLRSELQRENSTEKQFAHSRNSLPGSLTLNNTPDVKSRPYGDRRHLERFSSASEYQTKDSTLSRSYMNEQERRALVRQQEQERLERAEREKERLERQEREKIERELERRERERRDSDYRHDQDHNRKGSGSGQSLQPPNARHMQDSQAPMPPPKAVPTPNWKTTLVNKHWYTVLDQLGKGGTGRVWRVMSHTHHRVFALKHVSLADVDSEATISSYINEIRLLERLSGHSRIVKLYDYEVNQQNGYIQMILECGELDMNTLLAKQQGKPINLNFIRMYWEQMLEAVHAIHQQKIVHSDLKPANFILVQGALKLIDFGIAKAIPNDTTNIQRDIQVGTLNYMSPEAIKDSQAGQHGGREMMKLGRPSDVWSLGCILYQMVYGRTPFHHVKGMWQKLACISNPSHEIEFPKIAVPIAPPVRQPDGTLVPAEPLSPTKNGVRVEADLLNVMKYCLQRDPKQRKTIPQLLKDPFIKPDQVLKQLYEHAYKQGSAGQPLDADSMDKAIE</sequence>
<dbReference type="GO" id="GO:0034501">
    <property type="term" value="P:protein localization to kinetochore"/>
    <property type="evidence" value="ECO:0007669"/>
    <property type="project" value="TreeGrafter"/>
</dbReference>
<keyword evidence="1" id="KW-0723">Serine/threonine-protein kinase</keyword>
<dbReference type="SUPFAM" id="SSF56112">
    <property type="entry name" value="Protein kinase-like (PK-like)"/>
    <property type="match status" value="1"/>
</dbReference>
<dbReference type="InterPro" id="IPR027084">
    <property type="entry name" value="Mps1_cat"/>
</dbReference>
<feature type="region of interest" description="Disordered" evidence="7">
    <location>
        <begin position="335"/>
        <end position="404"/>
    </location>
</feature>
<dbReference type="PANTHER" id="PTHR22974:SF21">
    <property type="entry name" value="DUAL SPECIFICITY PROTEIN KINASE TTK"/>
    <property type="match status" value="1"/>
</dbReference>
<feature type="compositionally biased region" description="Basic and acidic residues" evidence="7">
    <location>
        <begin position="395"/>
        <end position="404"/>
    </location>
</feature>
<evidence type="ECO:0000259" key="8">
    <source>
        <dbReference type="PROSITE" id="PS50011"/>
    </source>
</evidence>
<feature type="region of interest" description="Disordered" evidence="7">
    <location>
        <begin position="1"/>
        <end position="72"/>
    </location>
</feature>
<dbReference type="GO" id="GO:0004712">
    <property type="term" value="F:protein serine/threonine/tyrosine kinase activity"/>
    <property type="evidence" value="ECO:0007669"/>
    <property type="project" value="TreeGrafter"/>
</dbReference>
<dbReference type="InterPro" id="IPR008271">
    <property type="entry name" value="Ser/Thr_kinase_AS"/>
</dbReference>
<evidence type="ECO:0000256" key="2">
    <source>
        <dbReference type="ARBA" id="ARBA00022679"/>
    </source>
</evidence>
<feature type="compositionally biased region" description="Polar residues" evidence="7">
    <location>
        <begin position="376"/>
        <end position="394"/>
    </location>
</feature>
<feature type="compositionally biased region" description="Polar residues" evidence="7">
    <location>
        <begin position="251"/>
        <end position="265"/>
    </location>
</feature>
<feature type="region of interest" description="Disordered" evidence="7">
    <location>
        <begin position="432"/>
        <end position="485"/>
    </location>
</feature>
<dbReference type="GO" id="GO:0033316">
    <property type="term" value="P:meiotic spindle assembly checkpoint signaling"/>
    <property type="evidence" value="ECO:0007669"/>
    <property type="project" value="TreeGrafter"/>
</dbReference>
<dbReference type="FunFam" id="1.10.510.10:FF:000224">
    <property type="entry name" value="serine/threonine-protein kinase mph1 isoform X1"/>
    <property type="match status" value="1"/>
</dbReference>
<dbReference type="SMART" id="SM00220">
    <property type="entry name" value="S_TKc"/>
    <property type="match status" value="1"/>
</dbReference>
<dbReference type="GO" id="GO:0004674">
    <property type="term" value="F:protein serine/threonine kinase activity"/>
    <property type="evidence" value="ECO:0007669"/>
    <property type="project" value="UniProtKB-KW"/>
</dbReference>
<dbReference type="InterPro" id="IPR017441">
    <property type="entry name" value="Protein_kinase_ATP_BS"/>
</dbReference>
<feature type="compositionally biased region" description="Basic and acidic residues" evidence="7">
    <location>
        <begin position="361"/>
        <end position="374"/>
    </location>
</feature>
<accession>A0A8H7PT42</accession>
<feature type="binding site" evidence="6">
    <location>
        <position position="526"/>
    </location>
    <ligand>
        <name>ATP</name>
        <dbReference type="ChEBI" id="CHEBI:30616"/>
    </ligand>
</feature>
<comment type="caution">
    <text evidence="9">The sequence shown here is derived from an EMBL/GenBank/DDBJ whole genome shotgun (WGS) entry which is preliminary data.</text>
</comment>
<organism evidence="9 10">
    <name type="scientific">Umbelopsis vinacea</name>
    <dbReference type="NCBI Taxonomy" id="44442"/>
    <lineage>
        <taxon>Eukaryota</taxon>
        <taxon>Fungi</taxon>
        <taxon>Fungi incertae sedis</taxon>
        <taxon>Mucoromycota</taxon>
        <taxon>Mucoromycotina</taxon>
        <taxon>Umbelopsidomycetes</taxon>
        <taxon>Umbelopsidales</taxon>
        <taxon>Umbelopsidaceae</taxon>
        <taxon>Umbelopsis</taxon>
    </lineage>
</organism>
<feature type="compositionally biased region" description="Polar residues" evidence="7">
    <location>
        <begin position="52"/>
        <end position="72"/>
    </location>
</feature>
<dbReference type="Pfam" id="PF00069">
    <property type="entry name" value="Pkinase"/>
    <property type="match status" value="1"/>
</dbReference>
<keyword evidence="10" id="KW-1185">Reference proteome</keyword>
<reference evidence="9" key="1">
    <citation type="submission" date="2020-12" db="EMBL/GenBank/DDBJ databases">
        <title>Metabolic potential, ecology and presence of endohyphal bacteria is reflected in genomic diversity of Mucoromycotina.</title>
        <authorList>
            <person name="Muszewska A."/>
            <person name="Okrasinska A."/>
            <person name="Steczkiewicz K."/>
            <person name="Drgas O."/>
            <person name="Orlowska M."/>
            <person name="Perlinska-Lenart U."/>
            <person name="Aleksandrzak-Piekarczyk T."/>
            <person name="Szatraj K."/>
            <person name="Zielenkiewicz U."/>
            <person name="Pilsyk S."/>
            <person name="Malc E."/>
            <person name="Mieczkowski P."/>
            <person name="Kruszewska J.S."/>
            <person name="Biernat P."/>
            <person name="Pawlowska J."/>
        </authorList>
    </citation>
    <scope>NUCLEOTIDE SEQUENCE</scope>
    <source>
        <strain evidence="9">WA0000051536</strain>
    </source>
</reference>
<keyword evidence="2" id="KW-0808">Transferase</keyword>
<dbReference type="GO" id="GO:0005634">
    <property type="term" value="C:nucleus"/>
    <property type="evidence" value="ECO:0007669"/>
    <property type="project" value="TreeGrafter"/>
</dbReference>